<dbReference type="EMBL" id="AP026867">
    <property type="protein sequence ID" value="BDS14837.1"/>
    <property type="molecule type" value="Genomic_DNA"/>
</dbReference>
<dbReference type="Proteomes" id="UP001060919">
    <property type="component" value="Chromosome"/>
</dbReference>
<proteinExistence type="predicted"/>
<organism evidence="1 2">
    <name type="scientific">Aureispira anguillae</name>
    <dbReference type="NCBI Taxonomy" id="2864201"/>
    <lineage>
        <taxon>Bacteria</taxon>
        <taxon>Pseudomonadati</taxon>
        <taxon>Bacteroidota</taxon>
        <taxon>Saprospiria</taxon>
        <taxon>Saprospirales</taxon>
        <taxon>Saprospiraceae</taxon>
        <taxon>Aureispira</taxon>
    </lineage>
</organism>
<dbReference type="KEGG" id="aup:AsAng_0056190"/>
<gene>
    <name evidence="1" type="ORF">AsAng_0056190</name>
</gene>
<accession>A0A915YKE1</accession>
<name>A0A915YKE1_9BACT</name>
<keyword evidence="2" id="KW-1185">Reference proteome</keyword>
<dbReference type="AlphaFoldDB" id="A0A915YKE1"/>
<protein>
    <submittedName>
        <fullName evidence="1">Uncharacterized protein</fullName>
    </submittedName>
</protein>
<reference evidence="1" key="1">
    <citation type="submission" date="2022-09" db="EMBL/GenBank/DDBJ databases">
        <title>Aureispira anguillicida sp. nov., isolated from Leptocephalus of Japanese eel Anguilla japonica.</title>
        <authorList>
            <person name="Yuasa K."/>
            <person name="Mekata T."/>
            <person name="Ikunari K."/>
        </authorList>
    </citation>
    <scope>NUCLEOTIDE SEQUENCE</scope>
    <source>
        <strain evidence="1">EL160426</strain>
    </source>
</reference>
<evidence type="ECO:0000313" key="1">
    <source>
        <dbReference type="EMBL" id="BDS14837.1"/>
    </source>
</evidence>
<sequence length="47" mass="5173">MTNRVVNSKKGQAFNYFLASLLGIPVGTPYQTARALRLCGLEESNRS</sequence>
<evidence type="ECO:0000313" key="2">
    <source>
        <dbReference type="Proteomes" id="UP001060919"/>
    </source>
</evidence>